<protein>
    <submittedName>
        <fullName evidence="10">Cation/proton antiporter YbaL</fullName>
    </submittedName>
</protein>
<feature type="transmembrane region" description="Helical" evidence="8">
    <location>
        <begin position="551"/>
        <end position="569"/>
    </location>
</feature>
<feature type="transmembrane region" description="Helical" evidence="8">
    <location>
        <begin position="194"/>
        <end position="218"/>
    </location>
</feature>
<name>A0A2Z4AMD3_9BACT</name>
<feature type="transmembrane region" description="Helical" evidence="8">
    <location>
        <begin position="164"/>
        <end position="182"/>
    </location>
</feature>
<feature type="transmembrane region" description="Helical" evidence="8">
    <location>
        <begin position="95"/>
        <end position="117"/>
    </location>
</feature>
<feature type="transmembrane region" description="Helical" evidence="8">
    <location>
        <begin position="41"/>
        <end position="58"/>
    </location>
</feature>
<dbReference type="Pfam" id="PF00999">
    <property type="entry name" value="Na_H_Exchanger"/>
    <property type="match status" value="1"/>
</dbReference>
<comment type="subcellular location">
    <subcellularLocation>
        <location evidence="1">Membrane</location>
        <topology evidence="1">Multi-pass membrane protein</topology>
    </subcellularLocation>
</comment>
<dbReference type="Gene3D" id="1.20.1530.20">
    <property type="match status" value="1"/>
</dbReference>
<dbReference type="AlphaFoldDB" id="A0A2Z4AMD3"/>
<dbReference type="InterPro" id="IPR036721">
    <property type="entry name" value="RCK_C_sf"/>
</dbReference>
<gene>
    <name evidence="10" type="primary">ybaL</name>
    <name evidence="10" type="ORF">DF168_01433</name>
</gene>
<evidence type="ECO:0000313" key="11">
    <source>
        <dbReference type="Proteomes" id="UP000247465"/>
    </source>
</evidence>
<dbReference type="KEGG" id="mtar:DF168_01433"/>
<evidence type="ECO:0000256" key="7">
    <source>
        <dbReference type="ARBA" id="ARBA00023136"/>
    </source>
</evidence>
<feature type="transmembrane region" description="Helical" evidence="8">
    <location>
        <begin position="70"/>
        <end position="88"/>
    </location>
</feature>
<feature type="transmembrane region" description="Helical" evidence="8">
    <location>
        <begin position="472"/>
        <end position="492"/>
    </location>
</feature>
<dbReference type="GO" id="GO:0006813">
    <property type="term" value="P:potassium ion transport"/>
    <property type="evidence" value="ECO:0007669"/>
    <property type="project" value="UniProtKB-KW"/>
</dbReference>
<comment type="similarity">
    <text evidence="2">Belongs to the monovalent cation:proton antiporter 2 (CPA2) transporter (TC 2.A.37) family.</text>
</comment>
<dbReference type="PANTHER" id="PTHR42751:SF3">
    <property type="entry name" value="SODIUM_GLUTAMATE SYMPORTER"/>
    <property type="match status" value="1"/>
</dbReference>
<dbReference type="InterPro" id="IPR006037">
    <property type="entry name" value="RCK_C"/>
</dbReference>
<evidence type="ECO:0000259" key="9">
    <source>
        <dbReference type="PROSITE" id="PS51202"/>
    </source>
</evidence>
<keyword evidence="3" id="KW-0813">Transport</keyword>
<feature type="transmembrane region" description="Helical" evidence="8">
    <location>
        <begin position="12"/>
        <end position="34"/>
    </location>
</feature>
<keyword evidence="6 8" id="KW-1133">Transmembrane helix</keyword>
<dbReference type="GO" id="GO:0016020">
    <property type="term" value="C:membrane"/>
    <property type="evidence" value="ECO:0007669"/>
    <property type="project" value="UniProtKB-SubCell"/>
</dbReference>
<feature type="transmembrane region" description="Helical" evidence="8">
    <location>
        <begin position="123"/>
        <end position="143"/>
    </location>
</feature>
<evidence type="ECO:0000256" key="1">
    <source>
        <dbReference type="ARBA" id="ARBA00004141"/>
    </source>
</evidence>
<feature type="transmembrane region" description="Helical" evidence="8">
    <location>
        <begin position="440"/>
        <end position="460"/>
    </location>
</feature>
<evidence type="ECO:0000256" key="6">
    <source>
        <dbReference type="ARBA" id="ARBA00022989"/>
    </source>
</evidence>
<proteinExistence type="inferred from homology"/>
<keyword evidence="5 8" id="KW-0812">Transmembrane</keyword>
<dbReference type="SUPFAM" id="SSF116726">
    <property type="entry name" value="TrkA C-terminal domain-like"/>
    <property type="match status" value="2"/>
</dbReference>
<dbReference type="InterPro" id="IPR006153">
    <property type="entry name" value="Cation/H_exchanger_TM"/>
</dbReference>
<dbReference type="PROSITE" id="PS51202">
    <property type="entry name" value="RCK_C"/>
    <property type="match status" value="2"/>
</dbReference>
<dbReference type="PANTHER" id="PTHR42751">
    <property type="entry name" value="SODIUM/HYDROGEN EXCHANGER FAMILY/TRKA DOMAIN PROTEIN"/>
    <property type="match status" value="1"/>
</dbReference>
<keyword evidence="4" id="KW-0630">Potassium</keyword>
<keyword evidence="7 8" id="KW-0472">Membrane</keyword>
<feature type="domain" description="RCK C-terminal" evidence="9">
    <location>
        <begin position="690"/>
        <end position="775"/>
    </location>
</feature>
<dbReference type="GO" id="GO:0015297">
    <property type="term" value="F:antiporter activity"/>
    <property type="evidence" value="ECO:0007669"/>
    <property type="project" value="InterPro"/>
</dbReference>
<organism evidence="10 11">
    <name type="scientific">Candidatus Moanibacter tarae</name>
    <dbReference type="NCBI Taxonomy" id="2200854"/>
    <lineage>
        <taxon>Bacteria</taxon>
        <taxon>Pseudomonadati</taxon>
        <taxon>Verrucomicrobiota</taxon>
        <taxon>Opitutia</taxon>
        <taxon>Puniceicoccales</taxon>
        <taxon>Puniceicoccales incertae sedis</taxon>
        <taxon>Candidatus Moanibacter</taxon>
    </lineage>
</organism>
<dbReference type="Proteomes" id="UP000247465">
    <property type="component" value="Chromosome"/>
</dbReference>
<feature type="transmembrane region" description="Helical" evidence="8">
    <location>
        <begin position="230"/>
        <end position="247"/>
    </location>
</feature>
<dbReference type="GO" id="GO:1902600">
    <property type="term" value="P:proton transmembrane transport"/>
    <property type="evidence" value="ECO:0007669"/>
    <property type="project" value="InterPro"/>
</dbReference>
<evidence type="ECO:0000256" key="4">
    <source>
        <dbReference type="ARBA" id="ARBA00022538"/>
    </source>
</evidence>
<accession>A0A2Z4AMD3</accession>
<evidence type="ECO:0000256" key="2">
    <source>
        <dbReference type="ARBA" id="ARBA00005551"/>
    </source>
</evidence>
<feature type="transmembrane region" description="Helical" evidence="8">
    <location>
        <begin position="523"/>
        <end position="545"/>
    </location>
</feature>
<dbReference type="InterPro" id="IPR038770">
    <property type="entry name" value="Na+/solute_symporter_sf"/>
</dbReference>
<dbReference type="EMBL" id="CP029803">
    <property type="protein sequence ID" value="AWT60230.1"/>
    <property type="molecule type" value="Genomic_DNA"/>
</dbReference>
<reference evidence="10 11" key="1">
    <citation type="submission" date="2018-06" db="EMBL/GenBank/DDBJ databases">
        <title>Draft Genome Sequence of a Novel Marine Bacterium Related to the Verrucomicrobia.</title>
        <authorList>
            <person name="Vosseberg J."/>
            <person name="Martijn J."/>
            <person name="Ettema T.J.G."/>
        </authorList>
    </citation>
    <scope>NUCLEOTIDE SEQUENCE [LARGE SCALE GENOMIC DNA]</scope>
    <source>
        <strain evidence="10">TARA_B100001123</strain>
    </source>
</reference>
<evidence type="ECO:0000313" key="10">
    <source>
        <dbReference type="EMBL" id="AWT60230.1"/>
    </source>
</evidence>
<evidence type="ECO:0000256" key="5">
    <source>
        <dbReference type="ARBA" id="ARBA00022692"/>
    </source>
</evidence>
<feature type="transmembrane region" description="Helical" evidence="8">
    <location>
        <begin position="282"/>
        <end position="300"/>
    </location>
</feature>
<feature type="transmembrane region" description="Helical" evidence="8">
    <location>
        <begin position="350"/>
        <end position="381"/>
    </location>
</feature>
<dbReference type="GO" id="GO:0008324">
    <property type="term" value="F:monoatomic cation transmembrane transporter activity"/>
    <property type="evidence" value="ECO:0007669"/>
    <property type="project" value="InterPro"/>
</dbReference>
<keyword evidence="4" id="KW-0406">Ion transport</keyword>
<dbReference type="Gene3D" id="3.30.70.1450">
    <property type="entry name" value="Regulator of K+ conductance, C-terminal domain"/>
    <property type="match status" value="2"/>
</dbReference>
<keyword evidence="4" id="KW-0633">Potassium transport</keyword>
<feature type="transmembrane region" description="Helical" evidence="8">
    <location>
        <begin position="306"/>
        <end position="329"/>
    </location>
</feature>
<sequence length="775" mass="84460">MDPTVGQMVSIVGGRLILDFGLVAVGIVVASVFFNLLRLPVIAGYLLTGIVLGAGLSVPFKGAHPETMRLMGELGVSFLLFGIGLRFDPQQIRRLAGASFSALFCQAGAMVLLGMFFGPIMGLTLLGSLHFGLLLILSSSAVARKILEGEDRLDRPDGEIASGILNLESVFALIGLIILSGFSLAENLDWGSEWVVIFAVGVSVLLIFIFGKILLPVVLKGLHLIGRSELVTIFAIGMLLAVVALANFKEFPIALGAFLAGALLSQSELAEVIDRNTASLRGFFGALFFVVVGMSVDLTVVFQNWILILVISFLVIIGKITSCWAGLFFSGENSVHSFSAAVSKSQIGEFSFIIAGIGFSLGFFDRVLPTLLVAVATITMLPTVFLTRDTETLHRNLLRRAPGTLVLLGKFLLNLSRAVRESLGNSRFLRLLKRPIIQNIVYFILISGIIGLASLIANNLGSNEAVHETVSYRIGIWLLAGFLIVPLIVALLRNLNAMVMIITSEVLKLLSAENLVQGKIRNFFNLVVYLVVLMLIAAIFLAAAAPYFPSGLSLVLFFSLSFLSILIFWKRVSFWESQLEWMFMRNFNRQWSDREERKSRFVLREIVEKYPWPIELHEITICPGTFANGKRIADLKLREETGCSVLALARGNEHKLNPAPEVPLFSGDRLVLLGSKSQHTKADRLLNGTVPVDEGVMSVPFEVGKVYLSPDSCLRGATLANADLRRKEGVTVVGIQRGSERITAPGPSEIMNGGDVLYIVGEKDTIRQFEASANS</sequence>
<evidence type="ECO:0000256" key="8">
    <source>
        <dbReference type="SAM" id="Phobius"/>
    </source>
</evidence>
<evidence type="ECO:0000256" key="3">
    <source>
        <dbReference type="ARBA" id="ARBA00022448"/>
    </source>
</evidence>
<feature type="domain" description="RCK C-terminal" evidence="9">
    <location>
        <begin position="604"/>
        <end position="688"/>
    </location>
</feature>
<dbReference type="Pfam" id="PF02080">
    <property type="entry name" value="TrkA_C"/>
    <property type="match status" value="2"/>
</dbReference>
<feature type="transmembrane region" description="Helical" evidence="8">
    <location>
        <begin position="253"/>
        <end position="270"/>
    </location>
</feature>